<evidence type="ECO:0000256" key="1">
    <source>
        <dbReference type="SAM" id="MobiDB-lite"/>
    </source>
</evidence>
<dbReference type="Proteomes" id="UP000287651">
    <property type="component" value="Unassembled WGS sequence"/>
</dbReference>
<evidence type="ECO:0000313" key="3">
    <source>
        <dbReference type="Proteomes" id="UP000287651"/>
    </source>
</evidence>
<feature type="region of interest" description="Disordered" evidence="1">
    <location>
        <begin position="1"/>
        <end position="20"/>
    </location>
</feature>
<protein>
    <submittedName>
        <fullName evidence="2">Uncharacterized protein</fullName>
    </submittedName>
</protein>
<sequence>MLMANPNKFRTRNTRDGAKRWGTDEELVDAHAGINSDLPAEIALELLLLHGLGGVVREELRQTLAGKAGKEE</sequence>
<dbReference type="EMBL" id="AMZH03000859">
    <property type="protein sequence ID" value="RRT81658.1"/>
    <property type="molecule type" value="Genomic_DNA"/>
</dbReference>
<proteinExistence type="predicted"/>
<comment type="caution">
    <text evidence="2">The sequence shown here is derived from an EMBL/GenBank/DDBJ whole genome shotgun (WGS) entry which is preliminary data.</text>
</comment>
<gene>
    <name evidence="2" type="ORF">B296_00021591</name>
</gene>
<accession>A0A427AZF7</accession>
<evidence type="ECO:0000313" key="2">
    <source>
        <dbReference type="EMBL" id="RRT81658.1"/>
    </source>
</evidence>
<reference evidence="2 3" key="1">
    <citation type="journal article" date="2014" name="Agronomy (Basel)">
        <title>A Draft Genome Sequence for Ensete ventricosum, the Drought-Tolerant Tree Against Hunger.</title>
        <authorList>
            <person name="Harrison J."/>
            <person name="Moore K.A."/>
            <person name="Paszkiewicz K."/>
            <person name="Jones T."/>
            <person name="Grant M."/>
            <person name="Ambacheew D."/>
            <person name="Muzemil S."/>
            <person name="Studholme D.J."/>
        </authorList>
    </citation>
    <scope>NUCLEOTIDE SEQUENCE [LARGE SCALE GENOMIC DNA]</scope>
</reference>
<name>A0A427AZF7_ENSVE</name>
<organism evidence="2 3">
    <name type="scientific">Ensete ventricosum</name>
    <name type="common">Abyssinian banana</name>
    <name type="synonym">Musa ensete</name>
    <dbReference type="NCBI Taxonomy" id="4639"/>
    <lineage>
        <taxon>Eukaryota</taxon>
        <taxon>Viridiplantae</taxon>
        <taxon>Streptophyta</taxon>
        <taxon>Embryophyta</taxon>
        <taxon>Tracheophyta</taxon>
        <taxon>Spermatophyta</taxon>
        <taxon>Magnoliopsida</taxon>
        <taxon>Liliopsida</taxon>
        <taxon>Zingiberales</taxon>
        <taxon>Musaceae</taxon>
        <taxon>Ensete</taxon>
    </lineage>
</organism>
<dbReference type="AlphaFoldDB" id="A0A427AZF7"/>